<proteinExistence type="predicted"/>
<organism evidence="1 2">
    <name type="scientific">Archangium lansingense</name>
    <dbReference type="NCBI Taxonomy" id="2995310"/>
    <lineage>
        <taxon>Bacteria</taxon>
        <taxon>Pseudomonadati</taxon>
        <taxon>Myxococcota</taxon>
        <taxon>Myxococcia</taxon>
        <taxon>Myxococcales</taxon>
        <taxon>Cystobacterineae</taxon>
        <taxon>Archangiaceae</taxon>
        <taxon>Archangium</taxon>
    </lineage>
</organism>
<reference evidence="1 2" key="1">
    <citation type="submission" date="2022-11" db="EMBL/GenBank/DDBJ databases">
        <title>Minimal conservation of predation-associated metabolite biosynthetic gene clusters underscores biosynthetic potential of Myxococcota including descriptions for ten novel species: Archangium lansinium sp. nov., Myxococcus landrumus sp. nov., Nannocystis bai.</title>
        <authorList>
            <person name="Ahearne A."/>
            <person name="Stevens C."/>
            <person name="Phillips K."/>
        </authorList>
    </citation>
    <scope>NUCLEOTIDE SEQUENCE [LARGE SCALE GENOMIC DNA]</scope>
    <source>
        <strain evidence="1 2">MIWBW</strain>
    </source>
</reference>
<protein>
    <recommendedName>
        <fullName evidence="3">Lipoprotein</fullName>
    </recommendedName>
</protein>
<dbReference type="InterPro" id="IPR046715">
    <property type="entry name" value="DUF6607"/>
</dbReference>
<evidence type="ECO:0000313" key="2">
    <source>
        <dbReference type="Proteomes" id="UP001207654"/>
    </source>
</evidence>
<name>A0ABT4AM15_9BACT</name>
<accession>A0ABT4AM15</accession>
<evidence type="ECO:0000313" key="1">
    <source>
        <dbReference type="EMBL" id="MCY1082738.1"/>
    </source>
</evidence>
<dbReference type="EMBL" id="JAPNKA010000001">
    <property type="protein sequence ID" value="MCY1082738.1"/>
    <property type="molecule type" value="Genomic_DNA"/>
</dbReference>
<sequence length="345" mass="39932">MQIILKFATWGLAGVLAMGTWGCATRGSAGWKAPPELAGDADFARGREALARMEGCFLVDYNFHETKSLAQGYSRDERVYDVNQKKSVLEWIYPVEEGKKIRLQHVLFALDEQGKFNEDSLLRHQAEDWEYAPASYFEYQGQSRWKKVRVEKPQGQWARRVTNLDDGLRYQCVGAWVAHGQRLEWDCGDNFAPIPGRETRDMKRSDYQALVRSTHLVSFPEHFVERQKNVKTVVTGDERKSLAEEVGRNWYLRLPEKECQQAVDFVKQRQAYWRLLQETWAELFEQVDGFTEVTPPEAPPRFMKLMELEDEVLPRLADPAGKAEAKKRILEIIQTYRPADSVRAP</sequence>
<keyword evidence="2" id="KW-1185">Reference proteome</keyword>
<evidence type="ECO:0008006" key="3">
    <source>
        <dbReference type="Google" id="ProtNLM"/>
    </source>
</evidence>
<dbReference type="Proteomes" id="UP001207654">
    <property type="component" value="Unassembled WGS sequence"/>
</dbReference>
<gene>
    <name evidence="1" type="ORF">OV287_50640</name>
</gene>
<dbReference type="RefSeq" id="WP_267541296.1">
    <property type="nucleotide sequence ID" value="NZ_JAPNKA010000001.1"/>
</dbReference>
<dbReference type="Pfam" id="PF20311">
    <property type="entry name" value="DUF6607"/>
    <property type="match status" value="1"/>
</dbReference>
<comment type="caution">
    <text evidence="1">The sequence shown here is derived from an EMBL/GenBank/DDBJ whole genome shotgun (WGS) entry which is preliminary data.</text>
</comment>